<dbReference type="AlphaFoldDB" id="A0A4Y1ZWV9"/>
<name>A0A4Y1ZWV9_ARAVE</name>
<evidence type="ECO:0000313" key="1">
    <source>
        <dbReference type="EMBL" id="GBL71953.1"/>
    </source>
</evidence>
<evidence type="ECO:0000313" key="2">
    <source>
        <dbReference type="Proteomes" id="UP000499080"/>
    </source>
</evidence>
<sequence>MKTLVWQRDLSQSFHSGQLVNDFSVTDALQLAHIVTDRSQQESQHLLLFQNVLKLMQRITLLISFRRITWELLRGEAKMLRLEMAKRKEEFCPLISMTSAIASLMSLLEKEC</sequence>
<organism evidence="1 2">
    <name type="scientific">Araneus ventricosus</name>
    <name type="common">Orbweaver spider</name>
    <name type="synonym">Epeira ventricosa</name>
    <dbReference type="NCBI Taxonomy" id="182803"/>
    <lineage>
        <taxon>Eukaryota</taxon>
        <taxon>Metazoa</taxon>
        <taxon>Ecdysozoa</taxon>
        <taxon>Arthropoda</taxon>
        <taxon>Chelicerata</taxon>
        <taxon>Arachnida</taxon>
        <taxon>Araneae</taxon>
        <taxon>Araneomorphae</taxon>
        <taxon>Entelegynae</taxon>
        <taxon>Araneoidea</taxon>
        <taxon>Araneidae</taxon>
        <taxon>Araneus</taxon>
    </lineage>
</organism>
<accession>A0A4Y1ZWV9</accession>
<dbReference type="EMBL" id="BGPR01000001">
    <property type="protein sequence ID" value="GBL71953.1"/>
    <property type="molecule type" value="Genomic_DNA"/>
</dbReference>
<protein>
    <submittedName>
        <fullName evidence="1">Uncharacterized protein</fullName>
    </submittedName>
</protein>
<reference evidence="1 2" key="1">
    <citation type="journal article" date="2019" name="Sci. Rep.">
        <title>Orb-weaving spider Araneus ventricosus genome elucidates the spidroin gene catalogue.</title>
        <authorList>
            <person name="Kono N."/>
            <person name="Nakamura H."/>
            <person name="Ohtoshi R."/>
            <person name="Moran D.A.P."/>
            <person name="Shinohara A."/>
            <person name="Yoshida Y."/>
            <person name="Fujiwara M."/>
            <person name="Mori M."/>
            <person name="Tomita M."/>
            <person name="Arakawa K."/>
        </authorList>
    </citation>
    <scope>NUCLEOTIDE SEQUENCE [LARGE SCALE GENOMIC DNA]</scope>
</reference>
<proteinExistence type="predicted"/>
<comment type="caution">
    <text evidence="1">The sequence shown here is derived from an EMBL/GenBank/DDBJ whole genome shotgun (WGS) entry which is preliminary data.</text>
</comment>
<keyword evidence="2" id="KW-1185">Reference proteome</keyword>
<gene>
    <name evidence="1" type="ORF">AVEN_114999_1</name>
</gene>
<dbReference type="Proteomes" id="UP000499080">
    <property type="component" value="Unassembled WGS sequence"/>
</dbReference>